<sequence length="442" mass="48258">MSTGSPPTPRRTRQPRPLSPLREHLRDTFWFAPTAALFLVGFVWSGAQALDEAILTELQQAGQDEAVRTLVSWAQDARAIVTTISSAMMTFIGVVFSISLVAVQMAAGNFSPRVVRLFTRSRISKATFAVFLSTFALSLLVLTSYDSETDPARVTSVPLVQSLLTLLLVGLSLLLFIAYVTQTLQLMRVGPVVDRVLRESLTGLTRMPVQPPDRSDLPPERGRLEHRGPAGTLRDVHVARLVRAARRKDVVLRLIPRIGDYVVSGTPVLAVHGHGAEAPSTAVLRSAVSVGVERTFHMDLGFGLRQLADIGLRAVSPGVNDPTTAVQCIDRIVAYLAVVAHRPLGAVHHRDRGGAVRLVQEGPEWEDLVDLGFAELRGRAVDDPQVSRRLMAGFEDLLRIVPAERRGPLERHRGLLVRAVTGEQPVTADRVFALEPDRQGIG</sequence>
<feature type="transmembrane region" description="Helical" evidence="2">
    <location>
        <begin position="79"/>
        <end position="105"/>
    </location>
</feature>
<proteinExistence type="predicted"/>
<dbReference type="Pfam" id="PF10011">
    <property type="entry name" value="DUF2254"/>
    <property type="match status" value="1"/>
</dbReference>
<dbReference type="RefSeq" id="WP_345608859.1">
    <property type="nucleotide sequence ID" value="NZ_BAABJV010000001.1"/>
</dbReference>
<name>A0ABP8ZQI6_9ACTN</name>
<keyword evidence="4" id="KW-1185">Reference proteome</keyword>
<dbReference type="InterPro" id="IPR018723">
    <property type="entry name" value="DUF2254_membrane"/>
</dbReference>
<comment type="caution">
    <text evidence="3">The sequence shown here is derived from an EMBL/GenBank/DDBJ whole genome shotgun (WGS) entry which is preliminary data.</text>
</comment>
<evidence type="ECO:0000313" key="3">
    <source>
        <dbReference type="EMBL" id="GAA4762552.1"/>
    </source>
</evidence>
<feature type="region of interest" description="Disordered" evidence="1">
    <location>
        <begin position="207"/>
        <end position="228"/>
    </location>
</feature>
<keyword evidence="2" id="KW-0472">Membrane</keyword>
<evidence type="ECO:0000256" key="2">
    <source>
        <dbReference type="SAM" id="Phobius"/>
    </source>
</evidence>
<feature type="transmembrane region" description="Helical" evidence="2">
    <location>
        <begin position="157"/>
        <end position="180"/>
    </location>
</feature>
<dbReference type="EMBL" id="BAABJV010000001">
    <property type="protein sequence ID" value="GAA4762552.1"/>
    <property type="molecule type" value="Genomic_DNA"/>
</dbReference>
<protein>
    <submittedName>
        <fullName evidence="3">DUF2254 domain-containing protein</fullName>
    </submittedName>
</protein>
<keyword evidence="2" id="KW-0812">Transmembrane</keyword>
<accession>A0ABP8ZQI6</accession>
<evidence type="ECO:0000256" key="1">
    <source>
        <dbReference type="SAM" id="MobiDB-lite"/>
    </source>
</evidence>
<feature type="transmembrane region" description="Helical" evidence="2">
    <location>
        <begin position="28"/>
        <end position="47"/>
    </location>
</feature>
<evidence type="ECO:0000313" key="4">
    <source>
        <dbReference type="Proteomes" id="UP001501147"/>
    </source>
</evidence>
<gene>
    <name evidence="3" type="ORF">GCM10023329_05050</name>
</gene>
<organism evidence="3 4">
    <name type="scientific">Streptomyces sanyensis</name>
    <dbReference type="NCBI Taxonomy" id="568869"/>
    <lineage>
        <taxon>Bacteria</taxon>
        <taxon>Bacillati</taxon>
        <taxon>Actinomycetota</taxon>
        <taxon>Actinomycetes</taxon>
        <taxon>Kitasatosporales</taxon>
        <taxon>Streptomycetaceae</taxon>
        <taxon>Streptomyces</taxon>
    </lineage>
</organism>
<keyword evidence="2" id="KW-1133">Transmembrane helix</keyword>
<feature type="compositionally biased region" description="Basic and acidic residues" evidence="1">
    <location>
        <begin position="213"/>
        <end position="228"/>
    </location>
</feature>
<reference evidence="4" key="1">
    <citation type="journal article" date="2019" name="Int. J. Syst. Evol. Microbiol.">
        <title>The Global Catalogue of Microorganisms (GCM) 10K type strain sequencing project: providing services to taxonomists for standard genome sequencing and annotation.</title>
        <authorList>
            <consortium name="The Broad Institute Genomics Platform"/>
            <consortium name="The Broad Institute Genome Sequencing Center for Infectious Disease"/>
            <person name="Wu L."/>
            <person name="Ma J."/>
        </authorList>
    </citation>
    <scope>NUCLEOTIDE SEQUENCE [LARGE SCALE GENOMIC DNA]</scope>
    <source>
        <strain evidence="4">JCM 18324</strain>
    </source>
</reference>
<feature type="transmembrane region" description="Helical" evidence="2">
    <location>
        <begin position="126"/>
        <end position="145"/>
    </location>
</feature>
<dbReference type="Proteomes" id="UP001501147">
    <property type="component" value="Unassembled WGS sequence"/>
</dbReference>